<feature type="domain" description="FAM13A-like" evidence="3">
    <location>
        <begin position="675"/>
        <end position="724"/>
    </location>
</feature>
<evidence type="ECO:0000313" key="4">
    <source>
        <dbReference type="EMBL" id="CBZ53395.1"/>
    </source>
</evidence>
<dbReference type="InterPro" id="IPR059029">
    <property type="entry name" value="FAM13A_dom"/>
</dbReference>
<evidence type="ECO:0000259" key="3">
    <source>
        <dbReference type="Pfam" id="PF26116"/>
    </source>
</evidence>
<feature type="compositionally biased region" description="Low complexity" evidence="2">
    <location>
        <begin position="769"/>
        <end position="782"/>
    </location>
</feature>
<feature type="compositionally biased region" description="Polar residues" evidence="2">
    <location>
        <begin position="1084"/>
        <end position="1095"/>
    </location>
</feature>
<dbReference type="eggNOG" id="ENOG502SCXV">
    <property type="taxonomic scope" value="Eukaryota"/>
</dbReference>
<evidence type="ECO:0000313" key="5">
    <source>
        <dbReference type="EMBL" id="CEL67382.1"/>
    </source>
</evidence>
<keyword evidence="6" id="KW-1185">Reference proteome</keyword>
<feature type="compositionally biased region" description="Low complexity" evidence="2">
    <location>
        <begin position="177"/>
        <end position="186"/>
    </location>
</feature>
<feature type="region of interest" description="Disordered" evidence="2">
    <location>
        <begin position="1056"/>
        <end position="1097"/>
    </location>
</feature>
<feature type="compositionally biased region" description="Low complexity" evidence="2">
    <location>
        <begin position="826"/>
        <end position="838"/>
    </location>
</feature>
<reference evidence="6" key="3">
    <citation type="journal article" date="2012" name="PLoS Pathog.">
        <title>Comparative genomics of the apicomplexan parasites Toxoplasma gondii and Neospora caninum: Coccidia differing in host range and transmission strategy.</title>
        <authorList>
            <person name="Reid A.J."/>
            <person name="Vermont S.J."/>
            <person name="Cotton J.A."/>
            <person name="Harris D."/>
            <person name="Hill-Cawthorne G.A."/>
            <person name="Konen-Waisman S."/>
            <person name="Latham S.M."/>
            <person name="Mourier T."/>
            <person name="Norton R."/>
            <person name="Quail M.A."/>
            <person name="Sanders M."/>
            <person name="Shanmugam D."/>
            <person name="Sohal A."/>
            <person name="Wasmuth J.D."/>
            <person name="Brunk B."/>
            <person name="Grigg M.E."/>
            <person name="Howard J.C."/>
            <person name="Parkinson J."/>
            <person name="Roos D.S."/>
            <person name="Trees A.J."/>
            <person name="Berriman M."/>
            <person name="Pain A."/>
            <person name="Wastling J.M."/>
        </authorList>
    </citation>
    <scope>NUCLEOTIDE SEQUENCE [LARGE SCALE GENOMIC DNA]</scope>
    <source>
        <strain evidence="6">Liverpool</strain>
    </source>
</reference>
<feature type="compositionally biased region" description="Polar residues" evidence="2">
    <location>
        <begin position="281"/>
        <end position="291"/>
    </location>
</feature>
<feature type="compositionally biased region" description="Polar residues" evidence="2">
    <location>
        <begin position="1056"/>
        <end position="1076"/>
    </location>
</feature>
<dbReference type="RefSeq" id="XP_003883427.1">
    <property type="nucleotide sequence ID" value="XM_003883378.1"/>
</dbReference>
<feature type="region of interest" description="Disordered" evidence="2">
    <location>
        <begin position="554"/>
        <end position="573"/>
    </location>
</feature>
<feature type="compositionally biased region" description="Basic and acidic residues" evidence="2">
    <location>
        <begin position="1013"/>
        <end position="1028"/>
    </location>
</feature>
<dbReference type="OMA" id="YWETPES"/>
<protein>
    <recommendedName>
        <fullName evidence="3">FAM13A-like domain-containing protein</fullName>
    </recommendedName>
</protein>
<dbReference type="GeneID" id="13442569"/>
<feature type="compositionally biased region" description="Low complexity" evidence="2">
    <location>
        <begin position="318"/>
        <end position="328"/>
    </location>
</feature>
<feature type="domain" description="FAM13A-like" evidence="3">
    <location>
        <begin position="1150"/>
        <end position="1212"/>
    </location>
</feature>
<feature type="compositionally biased region" description="Basic and acidic residues" evidence="2">
    <location>
        <begin position="401"/>
        <end position="410"/>
    </location>
</feature>
<evidence type="ECO:0000256" key="2">
    <source>
        <dbReference type="SAM" id="MobiDB-lite"/>
    </source>
</evidence>
<feature type="region of interest" description="Disordered" evidence="2">
    <location>
        <begin position="745"/>
        <end position="910"/>
    </location>
</feature>
<evidence type="ECO:0000256" key="1">
    <source>
        <dbReference type="SAM" id="Coils"/>
    </source>
</evidence>
<evidence type="ECO:0000313" key="6">
    <source>
        <dbReference type="Proteomes" id="UP000007494"/>
    </source>
</evidence>
<organism evidence="4 6">
    <name type="scientific">Neospora caninum (strain Liverpool)</name>
    <dbReference type="NCBI Taxonomy" id="572307"/>
    <lineage>
        <taxon>Eukaryota</taxon>
        <taxon>Sar</taxon>
        <taxon>Alveolata</taxon>
        <taxon>Apicomplexa</taxon>
        <taxon>Conoidasida</taxon>
        <taxon>Coccidia</taxon>
        <taxon>Eucoccidiorida</taxon>
        <taxon>Eimeriorina</taxon>
        <taxon>Sarcocystidae</taxon>
        <taxon>Neospora</taxon>
    </lineage>
</organism>
<feature type="compositionally biased region" description="Basic and acidic residues" evidence="2">
    <location>
        <begin position="329"/>
        <end position="346"/>
    </location>
</feature>
<feature type="compositionally biased region" description="Basic and acidic residues" evidence="2">
    <location>
        <begin position="855"/>
        <end position="866"/>
    </location>
</feature>
<feature type="compositionally biased region" description="Basic and acidic residues" evidence="2">
    <location>
        <begin position="491"/>
        <end position="514"/>
    </location>
</feature>
<feature type="region of interest" description="Disordered" evidence="2">
    <location>
        <begin position="1013"/>
        <end position="1036"/>
    </location>
</feature>
<reference evidence="4" key="1">
    <citation type="submission" date="2011-02" db="EMBL/GenBank/DDBJ databases">
        <authorList>
            <person name="Aslett M."/>
        </authorList>
    </citation>
    <scope>NUCLEOTIDE SEQUENCE</scope>
    <source>
        <strain evidence="4">Liverpool</strain>
    </source>
</reference>
<feature type="region of interest" description="Disordered" evidence="2">
    <location>
        <begin position="1128"/>
        <end position="1147"/>
    </location>
</feature>
<feature type="compositionally biased region" description="Basic and acidic residues" evidence="2">
    <location>
        <begin position="358"/>
        <end position="376"/>
    </location>
</feature>
<name>F0VI34_NEOCL</name>
<accession>F0VI34</accession>
<sequence>MQTSLAHELPVGAGSEGEDSVCCLSGLSGTSGPGAVAAVAALAAQQHHQNLLFLAADLQGAIRRWCPVSGSPSRDALTPSRARQAAVGASPAGAPTRMRGMFALTEGEQRDGKHGYLLRGCRIKKIPHKTVAMPRHLYREEAAIEEEDGLPVLGYLDGEFLFGAEREEPSLNHVRTASASSACSRSGGTKGWGEWPLRPEDEESLSTGEEGQSHLVHTSGTVAGEAEAGGHAYWETPESFLSADSERIRATQRGDVAFSESADTPSPHQADEAEGGEDASQPRQRMSSSESRTGEEALSPPISPRKQIHVFQTKFRRSGSSSPRSAASLERDAQGSSFGDRHEAGRSRRAASSTAEQAKPEDVRASGGKEKRRYTEESAEADSAASVETGPPNAPLAFFPEEQRRLHSDDTPVPSTTHSDLFGVDALNGHVREGRESRALSGRESTEKTKEKGKAMKQKRQERLFTDLPVSADGVAPAASTAGLDGLSQSAEEKEREAQPVREEEARECREARNGLRVVSRTSRRLSSSSKDRDVAQDPSLCSDGAESSSACTTLKSAHPLSPSSSSSSMAMEHTLVRDPVEAAVAAAAAAVSAAAAAVRLHSGSADGGKGGDGSPSSQSSLQRDQGDLNIFVHSWLSACCERLRAAAIEACGARRQHPKARDGESHMHALVAFSKRRLKEELRAYDLAFERRYGRQPGRPDKEPLRPLYSHYQYLRRVLLRLEYQEGEQHTGRSVATTFASEENLSVAAPAEPVQPVSDGRRDSRWHSAVSSRESVKSLSSQHAVARKPREASTAGDGHRGLTSAPVSRRSAGLGPDSFSRAHTEPSSADRSSSEPSKLQAAMSHRPGGLHGISEGKKEATESSDRVPGVTQRISQGAVVVPSPKRNDSGVFDSELDGDTVRGTGTASVRQTRQCVVTSRVSAGALEKAAGPTLSKVDSMGSCALSMKEAGGRRVAWEETELRVDKQNLAAETASPGYHVDRFGNAGVTLSHEATISCGGRSDKAVAGSRALERRRSGGEKFEEPRRSTVGGITGANGISSSDLLRQKGKATCLAGNTSGTTSQGAERETPSSGSVEKMGASGRQNSVGRSASQPVGDVATSFSHIVRNDSRDAAVGAGVLSSGHTSAVVSNEGRGSLRKGEEVAGGSADEIEQRLLRLQQEKRQLRTKLLTYQANFISETGRHVRLYKDIAPIEREYRRYKDVKQEISRLVERQQTRLSATPSHTTLCQRGPDDDTIPSEVFDQNRHEFCV</sequence>
<dbReference type="EMBL" id="LN714483">
    <property type="protein sequence ID" value="CEL67382.1"/>
    <property type="molecule type" value="Genomic_DNA"/>
</dbReference>
<dbReference type="VEuPathDB" id="ToxoDB:NCLIV_031820"/>
<feature type="region of interest" description="Disordered" evidence="2">
    <location>
        <begin position="256"/>
        <end position="549"/>
    </location>
</feature>
<dbReference type="Pfam" id="PF26116">
    <property type="entry name" value="FAM13A"/>
    <property type="match status" value="2"/>
</dbReference>
<reference evidence="5" key="4">
    <citation type="journal article" date="2015" name="PLoS ONE">
        <title>Comprehensive Evaluation of Toxoplasma gondii VEG and Neospora caninum LIV Genomes with Tachyzoite Stage Transcriptome and Proteome Defines Novel Transcript Features.</title>
        <authorList>
            <person name="Ramaprasad A."/>
            <person name="Mourier T."/>
            <person name="Naeem R."/>
            <person name="Malas T.B."/>
            <person name="Moussa E."/>
            <person name="Panigrahi A."/>
            <person name="Vermont S.J."/>
            <person name="Otto T.D."/>
            <person name="Wastling J."/>
            <person name="Pain A."/>
        </authorList>
    </citation>
    <scope>NUCLEOTIDE SEQUENCE</scope>
    <source>
        <strain evidence="5">Liverpool</strain>
    </source>
</reference>
<reference evidence="4" key="2">
    <citation type="submission" date="2011-03" db="EMBL/GenBank/DDBJ databases">
        <title>Comparative genomics and transcriptomics of Neospora caninum and Toxoplasma gondii.</title>
        <authorList>
            <person name="Reid A.J."/>
            <person name="Sohal A."/>
            <person name="Harris D."/>
            <person name="Quail M."/>
            <person name="Sanders M."/>
            <person name="Berriman M."/>
            <person name="Wastling J.M."/>
            <person name="Pain A."/>
        </authorList>
    </citation>
    <scope>NUCLEOTIDE SEQUENCE</scope>
    <source>
        <strain evidence="4">Liverpool</strain>
    </source>
</reference>
<gene>
    <name evidence="5" type="ORF">BN1204_031820</name>
    <name evidence="4" type="ORF">NCLIV_031820</name>
</gene>
<dbReference type="EMBL" id="FR823390">
    <property type="protein sequence ID" value="CBZ53395.1"/>
    <property type="molecule type" value="Genomic_DNA"/>
</dbReference>
<feature type="compositionally biased region" description="Low complexity" evidence="2">
    <location>
        <begin position="516"/>
        <end position="529"/>
    </location>
</feature>
<proteinExistence type="predicted"/>
<feature type="compositionally biased region" description="Polar residues" evidence="2">
    <location>
        <begin position="205"/>
        <end position="215"/>
    </location>
</feature>
<dbReference type="OrthoDB" id="2161449at2759"/>
<feature type="coiled-coil region" evidence="1">
    <location>
        <begin position="1150"/>
        <end position="1215"/>
    </location>
</feature>
<dbReference type="InParanoid" id="F0VI34"/>
<feature type="region of interest" description="Disordered" evidence="2">
    <location>
        <begin position="172"/>
        <end position="215"/>
    </location>
</feature>
<dbReference type="Proteomes" id="UP000007494">
    <property type="component" value="Chromosome VIII"/>
</dbReference>
<dbReference type="AlphaFoldDB" id="F0VI34"/>
<feature type="compositionally biased region" description="Basic and acidic residues" evidence="2">
    <location>
        <begin position="444"/>
        <end position="465"/>
    </location>
</feature>
<keyword evidence="1" id="KW-0175">Coiled coil</keyword>